<dbReference type="PANTHER" id="PTHR31001">
    <property type="entry name" value="UNCHARACTERIZED TRANSCRIPTIONAL REGULATORY PROTEIN"/>
    <property type="match status" value="1"/>
</dbReference>
<dbReference type="Pfam" id="PF00172">
    <property type="entry name" value="Zn_clus"/>
    <property type="match status" value="1"/>
</dbReference>
<dbReference type="InterPro" id="IPR036864">
    <property type="entry name" value="Zn2-C6_fun-type_DNA-bd_sf"/>
</dbReference>
<evidence type="ECO:0000313" key="5">
    <source>
        <dbReference type="Proteomes" id="UP000002489"/>
    </source>
</evidence>
<gene>
    <name evidence="4" type="primary">28952132</name>
</gene>
<dbReference type="PROSITE" id="PS50048">
    <property type="entry name" value="ZN2_CY6_FUNGAL_2"/>
    <property type="match status" value="1"/>
</dbReference>
<dbReference type="InterPro" id="IPR050613">
    <property type="entry name" value="Sec_Metabolite_Reg"/>
</dbReference>
<dbReference type="GO" id="GO:0000981">
    <property type="term" value="F:DNA-binding transcription factor activity, RNA polymerase II-specific"/>
    <property type="evidence" value="ECO:0007669"/>
    <property type="project" value="InterPro"/>
</dbReference>
<dbReference type="GO" id="GO:0008270">
    <property type="term" value="F:zinc ion binding"/>
    <property type="evidence" value="ECO:0007669"/>
    <property type="project" value="InterPro"/>
</dbReference>
<feature type="compositionally biased region" description="Basic and acidic residues" evidence="3">
    <location>
        <begin position="110"/>
        <end position="138"/>
    </location>
</feature>
<evidence type="ECO:0000256" key="3">
    <source>
        <dbReference type="SAM" id="MobiDB-lite"/>
    </source>
</evidence>
<dbReference type="Gene3D" id="4.10.240.10">
    <property type="entry name" value="Zn(2)-C6 fungal-type DNA-binding domain"/>
    <property type="match status" value="1"/>
</dbReference>
<dbReference type="GO" id="GO:0005634">
    <property type="term" value="C:nucleus"/>
    <property type="evidence" value="ECO:0007669"/>
    <property type="project" value="UniProtKB-SubCell"/>
</dbReference>
<dbReference type="VEuPathDB" id="FungiDB:FOXG_10674"/>
<reference evidence="5" key="1">
    <citation type="journal article" date="2012" name="Mol. Plant Microbe Interact.">
        <title>A highly conserved effector in Fusarium oxysporum is required for full virulence on Arabidopsis.</title>
        <authorList>
            <person name="Thatcher L.F."/>
            <person name="Gardiner D.M."/>
            <person name="Kazan K."/>
            <person name="Manners J."/>
        </authorList>
    </citation>
    <scope>NUCLEOTIDE SEQUENCE [LARGE SCALE GENOMIC DNA]</scope>
    <source>
        <strain evidence="5">Fo5176</strain>
    </source>
</reference>
<dbReference type="SUPFAM" id="SSF57701">
    <property type="entry name" value="Zn2/Cys6 DNA-binding domain"/>
    <property type="match status" value="1"/>
</dbReference>
<evidence type="ECO:0000256" key="2">
    <source>
        <dbReference type="ARBA" id="ARBA00023242"/>
    </source>
</evidence>
<dbReference type="InterPro" id="IPR001138">
    <property type="entry name" value="Zn2Cys6_DnaBD"/>
</dbReference>
<feature type="compositionally biased region" description="Basic and acidic residues" evidence="3">
    <location>
        <begin position="1"/>
        <end position="11"/>
    </location>
</feature>
<feature type="compositionally biased region" description="Polar residues" evidence="3">
    <location>
        <begin position="13"/>
        <end position="24"/>
    </location>
</feature>
<sequence length="138" mass="15706">MSSPVSHRDESTDLSPTVTNTSVDSEPKKTGKRVLSCLLCQQRKKKCDRKSPCSNCIRLKTVCTPSLPAPPRKRRRPNQDLLERLARCEELLRHCTCIRLPTPEHSPPNQREESPLSLHDGDDLKRKRSREPSPTEAE</sequence>
<name>A0A0D2Y323_FUSOF</name>
<evidence type="ECO:0000256" key="1">
    <source>
        <dbReference type="ARBA" id="ARBA00004123"/>
    </source>
</evidence>
<dbReference type="Proteomes" id="UP000002489">
    <property type="component" value="Unassembled WGS sequence"/>
</dbReference>
<evidence type="ECO:0000313" key="4">
    <source>
        <dbReference type="EnsemblFungi" id="FOXG_10674P0"/>
    </source>
</evidence>
<organism evidence="4 5">
    <name type="scientific">Fusarium oxysporum (strain Fo5176)</name>
    <name type="common">Fusarium vascular wilt</name>
    <dbReference type="NCBI Taxonomy" id="660025"/>
    <lineage>
        <taxon>Eukaryota</taxon>
        <taxon>Fungi</taxon>
        <taxon>Dikarya</taxon>
        <taxon>Ascomycota</taxon>
        <taxon>Pezizomycotina</taxon>
        <taxon>Sordariomycetes</taxon>
        <taxon>Hypocreomycetidae</taxon>
        <taxon>Hypocreales</taxon>
        <taxon>Nectriaceae</taxon>
        <taxon>Fusarium</taxon>
        <taxon>Fusarium oxysporum species complex</taxon>
    </lineage>
</organism>
<accession>A0A0D2Y323</accession>
<dbReference type="CDD" id="cd00067">
    <property type="entry name" value="GAL4"/>
    <property type="match status" value="1"/>
</dbReference>
<dbReference type="AlphaFoldDB" id="A0A0D2Y323"/>
<feature type="region of interest" description="Disordered" evidence="3">
    <location>
        <begin position="1"/>
        <end position="29"/>
    </location>
</feature>
<keyword evidence="2" id="KW-0539">Nucleus</keyword>
<dbReference type="EnsemblFungi" id="FOXG_10674T0">
    <property type="protein sequence ID" value="FOXG_10674P0"/>
    <property type="gene ID" value="FOXG_10674"/>
</dbReference>
<protein>
    <submittedName>
        <fullName evidence="4">Uncharacterized protein</fullName>
    </submittedName>
</protein>
<comment type="subcellular location">
    <subcellularLocation>
        <location evidence="1">Nucleus</location>
    </subcellularLocation>
</comment>
<reference evidence="4" key="2">
    <citation type="submission" date="2025-08" db="UniProtKB">
        <authorList>
            <consortium name="EnsemblFungi"/>
        </authorList>
    </citation>
    <scope>IDENTIFICATION</scope>
    <source>
        <strain evidence="4">4287 / CBS 123668 / FGSC 9935 / NRRL 34936</strain>
    </source>
</reference>
<dbReference type="SMART" id="SM00066">
    <property type="entry name" value="GAL4"/>
    <property type="match status" value="1"/>
</dbReference>
<dbReference type="PANTHER" id="PTHR31001:SF85">
    <property type="entry name" value="ZN(II)2CYS6 TRANSCRIPTION FACTOR (EUROFUNG)"/>
    <property type="match status" value="1"/>
</dbReference>
<feature type="region of interest" description="Disordered" evidence="3">
    <location>
        <begin position="99"/>
        <end position="138"/>
    </location>
</feature>
<proteinExistence type="predicted"/>